<dbReference type="Proteomes" id="UP000249061">
    <property type="component" value="Unassembled WGS sequence"/>
</dbReference>
<protein>
    <recommendedName>
        <fullName evidence="2">Peptidase C14 caspase domain-containing protein</fullName>
    </recommendedName>
</protein>
<evidence type="ECO:0000313" key="3">
    <source>
        <dbReference type="EMBL" id="PZR17563.1"/>
    </source>
</evidence>
<dbReference type="InterPro" id="IPR029030">
    <property type="entry name" value="Caspase-like_dom_sf"/>
</dbReference>
<gene>
    <name evidence="3" type="ORF">DI536_04410</name>
</gene>
<dbReference type="GO" id="GO:0006508">
    <property type="term" value="P:proteolysis"/>
    <property type="evidence" value="ECO:0007669"/>
    <property type="project" value="InterPro"/>
</dbReference>
<proteinExistence type="predicted"/>
<feature type="signal peptide" evidence="1">
    <location>
        <begin position="1"/>
        <end position="18"/>
    </location>
</feature>
<comment type="caution">
    <text evidence="3">The sequence shown here is derived from an EMBL/GenBank/DDBJ whole genome shotgun (WGS) entry which is preliminary data.</text>
</comment>
<organism evidence="3 4">
    <name type="scientific">Archangium gephyra</name>
    <dbReference type="NCBI Taxonomy" id="48"/>
    <lineage>
        <taxon>Bacteria</taxon>
        <taxon>Pseudomonadati</taxon>
        <taxon>Myxococcota</taxon>
        <taxon>Myxococcia</taxon>
        <taxon>Myxococcales</taxon>
        <taxon>Cystobacterineae</taxon>
        <taxon>Archangiaceae</taxon>
        <taxon>Archangium</taxon>
    </lineage>
</organism>
<feature type="domain" description="Peptidase C14 caspase" evidence="2">
    <location>
        <begin position="20"/>
        <end position="199"/>
    </location>
</feature>
<dbReference type="InterPro" id="IPR011600">
    <property type="entry name" value="Pept_C14_caspase"/>
</dbReference>
<dbReference type="AlphaFoldDB" id="A0A2W5TW94"/>
<dbReference type="Pfam" id="PF00656">
    <property type="entry name" value="Peptidase_C14"/>
    <property type="match status" value="1"/>
</dbReference>
<sequence length="500" mass="52785">MTSRWLTFLVLVSSTALASRYALVVGENRGLHDEELLRFAQTDAHKVEQALLDVGGFMSDQIVSVEGADAARLRAALNELRSRMGEGPHERLIIYVSSHAADGSLHLDGTAFPMQELVDFLKAAPVEVGVLVIDACQSGRVTKLKGVKASGAPKLEATRLEGRVLISASGADEYAQESDALQGSYFTHYFVTGLRGAADTSGDGVVTLDEVYAWAWARTIEATFSSRGGVQRPAFAVELRGAGQLELSRPRASSSQLTIDVQPPGRWLVVSQATGTLFADVEKPTGALTLAIPPGSYRVQLRVTDGVLERVVTVPVRGAVTVSGGELEQASLVRVARKGGEEARVTFSAGASMTSGLVRGLELQPGAELRVRRDGYFLGPLNQLTASFNYRHGASTTDSFLQNELELRVGLGHRFAFSPGSVAVGLELGPLLVLQHALPNDTSRLSLGGVAALSVEGRLVLAGPVEAFVLGTAGGALVKQLPGITPVPRLSGVLGIAVTF</sequence>
<feature type="chain" id="PRO_5016055060" description="Peptidase C14 caspase domain-containing protein" evidence="1">
    <location>
        <begin position="19"/>
        <end position="500"/>
    </location>
</feature>
<dbReference type="Gene3D" id="3.40.50.1460">
    <property type="match status" value="1"/>
</dbReference>
<name>A0A2W5TW94_9BACT</name>
<evidence type="ECO:0000256" key="1">
    <source>
        <dbReference type="SAM" id="SignalP"/>
    </source>
</evidence>
<dbReference type="EMBL" id="QFQP01000002">
    <property type="protein sequence ID" value="PZR17563.1"/>
    <property type="molecule type" value="Genomic_DNA"/>
</dbReference>
<dbReference type="SUPFAM" id="SSF52129">
    <property type="entry name" value="Caspase-like"/>
    <property type="match status" value="1"/>
</dbReference>
<dbReference type="GO" id="GO:0004197">
    <property type="term" value="F:cysteine-type endopeptidase activity"/>
    <property type="evidence" value="ECO:0007669"/>
    <property type="project" value="InterPro"/>
</dbReference>
<reference evidence="3 4" key="1">
    <citation type="submission" date="2017-08" db="EMBL/GenBank/DDBJ databases">
        <title>Infants hospitalized years apart are colonized by the same room-sourced microbial strains.</title>
        <authorList>
            <person name="Brooks B."/>
            <person name="Olm M.R."/>
            <person name="Firek B.A."/>
            <person name="Baker R."/>
            <person name="Thomas B.C."/>
            <person name="Morowitz M.J."/>
            <person name="Banfield J.F."/>
        </authorList>
    </citation>
    <scope>NUCLEOTIDE SEQUENCE [LARGE SCALE GENOMIC DNA]</scope>
    <source>
        <strain evidence="3">S2_003_000_R2_14</strain>
    </source>
</reference>
<evidence type="ECO:0000313" key="4">
    <source>
        <dbReference type="Proteomes" id="UP000249061"/>
    </source>
</evidence>
<evidence type="ECO:0000259" key="2">
    <source>
        <dbReference type="Pfam" id="PF00656"/>
    </source>
</evidence>
<accession>A0A2W5TW94</accession>
<keyword evidence="1" id="KW-0732">Signal</keyword>